<dbReference type="PANTHER" id="PTHR12358:SF106">
    <property type="entry name" value="LIPID KINASE YEGS"/>
    <property type="match status" value="1"/>
</dbReference>
<evidence type="ECO:0000256" key="2">
    <source>
        <dbReference type="ARBA" id="ARBA00005983"/>
    </source>
</evidence>
<dbReference type="PANTHER" id="PTHR12358">
    <property type="entry name" value="SPHINGOSINE KINASE"/>
    <property type="match status" value="1"/>
</dbReference>
<dbReference type="GO" id="GO:0016301">
    <property type="term" value="F:kinase activity"/>
    <property type="evidence" value="ECO:0007669"/>
    <property type="project" value="UniProtKB-KW"/>
</dbReference>
<proteinExistence type="inferred from homology"/>
<keyword evidence="5 10" id="KW-0418">Kinase</keyword>
<dbReference type="SMART" id="SM00046">
    <property type="entry name" value="DAGKc"/>
    <property type="match status" value="1"/>
</dbReference>
<keyword evidence="8" id="KW-1208">Phospholipid metabolism</keyword>
<evidence type="ECO:0000256" key="3">
    <source>
        <dbReference type="ARBA" id="ARBA00022679"/>
    </source>
</evidence>
<organism evidence="10 11">
    <name type="scientific">Metallococcus carri</name>
    <dbReference type="NCBI Taxonomy" id="1656884"/>
    <lineage>
        <taxon>Bacteria</taxon>
        <taxon>Bacillati</taxon>
        <taxon>Actinomycetota</taxon>
        <taxon>Actinomycetes</taxon>
        <taxon>Micrococcales</taxon>
        <taxon>Dermacoccaceae</taxon>
        <taxon>Metallococcus</taxon>
    </lineage>
</organism>
<keyword evidence="7" id="KW-0594">Phospholipid biosynthesis</keyword>
<keyword evidence="6" id="KW-0067">ATP-binding</keyword>
<dbReference type="InterPro" id="IPR050187">
    <property type="entry name" value="Lipid_Phosphate_FormReg"/>
</dbReference>
<comment type="cofactor">
    <cofactor evidence="1">
        <name>Mg(2+)</name>
        <dbReference type="ChEBI" id="CHEBI:18420"/>
    </cofactor>
</comment>
<gene>
    <name evidence="10" type="ORF">G9U51_06785</name>
</gene>
<keyword evidence="11" id="KW-1185">Reference proteome</keyword>
<dbReference type="Gene3D" id="3.40.50.10330">
    <property type="entry name" value="Probable inorganic polyphosphate/atp-NAD kinase, domain 1"/>
    <property type="match status" value="1"/>
</dbReference>
<dbReference type="AlphaFoldDB" id="A0A967EEA4"/>
<name>A0A967EEA4_9MICO</name>
<evidence type="ECO:0000313" key="11">
    <source>
        <dbReference type="Proteomes" id="UP000744769"/>
    </source>
</evidence>
<evidence type="ECO:0000313" key="10">
    <source>
        <dbReference type="EMBL" id="NHN55486.1"/>
    </source>
</evidence>
<evidence type="ECO:0000256" key="8">
    <source>
        <dbReference type="ARBA" id="ARBA00023264"/>
    </source>
</evidence>
<accession>A0A967EEA4</accession>
<dbReference type="Proteomes" id="UP000744769">
    <property type="component" value="Unassembled WGS sequence"/>
</dbReference>
<dbReference type="Pfam" id="PF00781">
    <property type="entry name" value="DAGK_cat"/>
    <property type="match status" value="1"/>
</dbReference>
<dbReference type="GO" id="GO:0005886">
    <property type="term" value="C:plasma membrane"/>
    <property type="evidence" value="ECO:0007669"/>
    <property type="project" value="TreeGrafter"/>
</dbReference>
<dbReference type="Gene3D" id="2.60.200.40">
    <property type="match status" value="1"/>
</dbReference>
<comment type="caution">
    <text evidence="10">The sequence shown here is derived from an EMBL/GenBank/DDBJ whole genome shotgun (WGS) entry which is preliminary data.</text>
</comment>
<evidence type="ECO:0000256" key="7">
    <source>
        <dbReference type="ARBA" id="ARBA00023209"/>
    </source>
</evidence>
<dbReference type="GO" id="GO:0008654">
    <property type="term" value="P:phospholipid biosynthetic process"/>
    <property type="evidence" value="ECO:0007669"/>
    <property type="project" value="UniProtKB-KW"/>
</dbReference>
<dbReference type="InterPro" id="IPR045540">
    <property type="entry name" value="YegS/DAGK_C"/>
</dbReference>
<keyword evidence="4" id="KW-0547">Nucleotide-binding</keyword>
<evidence type="ECO:0000256" key="4">
    <source>
        <dbReference type="ARBA" id="ARBA00022741"/>
    </source>
</evidence>
<evidence type="ECO:0000256" key="5">
    <source>
        <dbReference type="ARBA" id="ARBA00022777"/>
    </source>
</evidence>
<dbReference type="RefSeq" id="WP_166195109.1">
    <property type="nucleotide sequence ID" value="NZ_JAAOIV010000004.1"/>
</dbReference>
<dbReference type="InterPro" id="IPR001206">
    <property type="entry name" value="Diacylglycerol_kinase_cat_dom"/>
</dbReference>
<dbReference type="InterPro" id="IPR017438">
    <property type="entry name" value="ATP-NAD_kinase_N"/>
</dbReference>
<evidence type="ECO:0000259" key="9">
    <source>
        <dbReference type="PROSITE" id="PS50146"/>
    </source>
</evidence>
<keyword evidence="7" id="KW-0444">Lipid biosynthesis</keyword>
<dbReference type="InterPro" id="IPR016064">
    <property type="entry name" value="NAD/diacylglycerol_kinase_sf"/>
</dbReference>
<keyword evidence="7" id="KW-0443">Lipid metabolism</keyword>
<sequence>MRSFHVIVNPAASGGAAATKGEELAQHLRRRGAEVALRRSPSPEAMNGLVAESVAAGAICVAAGGDGMVDSAVTPAVRQGATLAIAPLGRGNDFARQLGIPTKTDRLVEVLLRGEPSAVDVIDVGRRFVASSVYAGVDSHVSQIVNRRPWIPGLLQYPVAAVQGIATFAARSYRVTIDGKTYDYQGFSVVAANSGYYGKGMHIAPDADPTDGLLDVVMIATREGARFTRPRFIAKYPHVYRGTHTKLPEVTIARGREVTIEADNVEAYADGERLSALPVTARVVPGGLSVLR</sequence>
<dbReference type="SUPFAM" id="SSF111331">
    <property type="entry name" value="NAD kinase/diacylglycerol kinase-like"/>
    <property type="match status" value="1"/>
</dbReference>
<comment type="similarity">
    <text evidence="2">Belongs to the diacylglycerol/lipid kinase family.</text>
</comment>
<keyword evidence="3" id="KW-0808">Transferase</keyword>
<dbReference type="EMBL" id="JAAOIV010000004">
    <property type="protein sequence ID" value="NHN55486.1"/>
    <property type="molecule type" value="Genomic_DNA"/>
</dbReference>
<dbReference type="Pfam" id="PF19279">
    <property type="entry name" value="YegS_C"/>
    <property type="match status" value="1"/>
</dbReference>
<evidence type="ECO:0000256" key="1">
    <source>
        <dbReference type="ARBA" id="ARBA00001946"/>
    </source>
</evidence>
<dbReference type="PROSITE" id="PS50146">
    <property type="entry name" value="DAGK"/>
    <property type="match status" value="1"/>
</dbReference>
<protein>
    <submittedName>
        <fullName evidence="10">Diacylglycerol kinase family lipid kinase</fullName>
    </submittedName>
</protein>
<feature type="domain" description="DAGKc" evidence="9">
    <location>
        <begin position="1"/>
        <end position="128"/>
    </location>
</feature>
<reference evidence="10" key="1">
    <citation type="submission" date="2020-03" db="EMBL/GenBank/DDBJ databases">
        <title>Draft sequencing of Calidifontibacter sp. DB0510.</title>
        <authorList>
            <person name="Kim D.-U."/>
        </authorList>
    </citation>
    <scope>NUCLEOTIDE SEQUENCE</scope>
    <source>
        <strain evidence="10">DB0510</strain>
    </source>
</reference>
<dbReference type="GO" id="GO:0005524">
    <property type="term" value="F:ATP binding"/>
    <property type="evidence" value="ECO:0007669"/>
    <property type="project" value="UniProtKB-KW"/>
</dbReference>
<evidence type="ECO:0000256" key="6">
    <source>
        <dbReference type="ARBA" id="ARBA00022840"/>
    </source>
</evidence>